<dbReference type="InterPro" id="IPR040576">
    <property type="entry name" value="DLP_helical"/>
</dbReference>
<organism evidence="3 4">
    <name type="scientific">Cardiobacterium valvarum F0432</name>
    <dbReference type="NCBI Taxonomy" id="797473"/>
    <lineage>
        <taxon>Bacteria</taxon>
        <taxon>Pseudomonadati</taxon>
        <taxon>Pseudomonadota</taxon>
        <taxon>Gammaproteobacteria</taxon>
        <taxon>Cardiobacteriales</taxon>
        <taxon>Cardiobacteriaceae</taxon>
        <taxon>Cardiobacterium</taxon>
    </lineage>
</organism>
<dbReference type="InterPro" id="IPR006073">
    <property type="entry name" value="GTP-bd"/>
</dbReference>
<dbReference type="PATRIC" id="fig|797473.3.peg.1783"/>
<evidence type="ECO:0008006" key="5">
    <source>
        <dbReference type="Google" id="ProtNLM"/>
    </source>
</evidence>
<dbReference type="SUPFAM" id="SSF52540">
    <property type="entry name" value="P-loop containing nucleoside triphosphate hydrolases"/>
    <property type="match status" value="1"/>
</dbReference>
<protein>
    <recommendedName>
        <fullName evidence="5">G domain-containing protein</fullName>
    </recommendedName>
</protein>
<dbReference type="InterPro" id="IPR027417">
    <property type="entry name" value="P-loop_NTPase"/>
</dbReference>
<dbReference type="HOGENOM" id="CLU_035029_0_0_6"/>
<feature type="domain" description="G" evidence="1">
    <location>
        <begin position="59"/>
        <end position="164"/>
    </location>
</feature>
<reference evidence="3 4" key="1">
    <citation type="submission" date="2011-08" db="EMBL/GenBank/DDBJ databases">
        <authorList>
            <person name="Weinstock G."/>
            <person name="Sodergren E."/>
            <person name="Clifton S."/>
            <person name="Fulton L."/>
            <person name="Fulton B."/>
            <person name="Courtney L."/>
            <person name="Fronick C."/>
            <person name="Harrison M."/>
            <person name="Strong C."/>
            <person name="Farmer C."/>
            <person name="Delahaunty K."/>
            <person name="Markovic C."/>
            <person name="Hall O."/>
            <person name="Minx P."/>
            <person name="Tomlinson C."/>
            <person name="Mitreva M."/>
            <person name="Hou S."/>
            <person name="Chen J."/>
            <person name="Wollam A."/>
            <person name="Pepin K.H."/>
            <person name="Johnson M."/>
            <person name="Bhonagiri V."/>
            <person name="Zhang X."/>
            <person name="Suruliraj S."/>
            <person name="Warren W."/>
            <person name="Chinwalla A."/>
            <person name="Mardis E.R."/>
            <person name="Wilson R.K."/>
        </authorList>
    </citation>
    <scope>NUCLEOTIDE SEQUENCE [LARGE SCALE GENOMIC DNA]</scope>
    <source>
        <strain evidence="3 4">F0432</strain>
    </source>
</reference>
<dbReference type="InterPro" id="IPR049678">
    <property type="entry name" value="LeoA-like"/>
</dbReference>
<dbReference type="EMBL" id="AGCM01000126">
    <property type="protein sequence ID" value="EHM52629.1"/>
    <property type="molecule type" value="Genomic_DNA"/>
</dbReference>
<dbReference type="AlphaFoldDB" id="G9ZHF0"/>
<sequence>MTNTLTTFRQQKEKTISLFEKLKDFINLAQKNDIPIDFGIIKKLEGIIDDIHQDDNRLKIALIGGFSEGKTTIAAAWMEKFDKDSMKISQQESSDAVNIYPVDNDFLLVDTPGLFGFKEENNNGNVQKYKEITRKWVSQSHIVLYIMNSANPIKDSHKEELNWLFRTLNLLPRTVFVLSKFDEVADVGDKQDYEENLQIKQSNVQIRLKSLLNLSEEEEKALMIVGVSANPFNMGIEYWLKEMDRFKAISYIETLQHATNEIIKKNSASKIIMDAQKSIIQDILTNYLPIIEARIGKTDSKTTQLIKNQKESKDELEEINKKIIRTQADLKNFLDLYFNDLITQVQNCNIDTIINFLQTEIGDEGKIMSIKIENKFREHIGAVSFSLDTARLQFNSNFKGLSTPSSDIGNQAISLISQSNIFTADNVKLARDGIVGLMKIFGIDIGLKFKPWGAINLAKNLNGALAIFGIAMNVWDAYSTVQKEEEFKNKINEIINNLRTLHEELVGVVIGNEFAQRFFPAYIEMEKGLNNIEFSKEKINKQKDDLTKLLDLGNSLKTHL</sequence>
<dbReference type="STRING" id="797473.HMPREF9080_02184"/>
<dbReference type="GO" id="GO:0005525">
    <property type="term" value="F:GTP binding"/>
    <property type="evidence" value="ECO:0007669"/>
    <property type="project" value="InterPro"/>
</dbReference>
<proteinExistence type="predicted"/>
<accession>G9ZHF0</accession>
<evidence type="ECO:0000259" key="1">
    <source>
        <dbReference type="Pfam" id="PF01926"/>
    </source>
</evidence>
<dbReference type="Gene3D" id="3.40.50.300">
    <property type="entry name" value="P-loop containing nucleotide triphosphate hydrolases"/>
    <property type="match status" value="1"/>
</dbReference>
<dbReference type="NCBIfam" id="NF041922">
    <property type="entry name" value="DLP_LeoA_gen"/>
    <property type="match status" value="1"/>
</dbReference>
<dbReference type="Pfam" id="PF01926">
    <property type="entry name" value="MMR_HSR1"/>
    <property type="match status" value="1"/>
</dbReference>
<gene>
    <name evidence="3" type="ORF">HMPREF9080_02184</name>
</gene>
<feature type="domain" description="Dynamin-like helical" evidence="2">
    <location>
        <begin position="214"/>
        <end position="541"/>
    </location>
</feature>
<dbReference type="RefSeq" id="WP_006986180.1">
    <property type="nucleotide sequence ID" value="NZ_JH417946.1"/>
</dbReference>
<comment type="caution">
    <text evidence="3">The sequence shown here is derived from an EMBL/GenBank/DDBJ whole genome shotgun (WGS) entry which is preliminary data.</text>
</comment>
<evidence type="ECO:0000313" key="3">
    <source>
        <dbReference type="EMBL" id="EHM52629.1"/>
    </source>
</evidence>
<name>G9ZHF0_9GAMM</name>
<dbReference type="Pfam" id="PF18709">
    <property type="entry name" value="DLP_helical"/>
    <property type="match status" value="1"/>
</dbReference>
<evidence type="ECO:0000259" key="2">
    <source>
        <dbReference type="Pfam" id="PF18709"/>
    </source>
</evidence>
<dbReference type="Proteomes" id="UP000004750">
    <property type="component" value="Unassembled WGS sequence"/>
</dbReference>
<evidence type="ECO:0000313" key="4">
    <source>
        <dbReference type="Proteomes" id="UP000004750"/>
    </source>
</evidence>